<dbReference type="AlphaFoldDB" id="F4FYL9"/>
<evidence type="ECO:0000313" key="2">
    <source>
        <dbReference type="EMBL" id="AEB95517.1"/>
    </source>
</evidence>
<keyword evidence="1" id="KW-0812">Transmembrane</keyword>
<dbReference type="GeneID" id="10493603"/>
<name>F4FYL9_METCR</name>
<sequence>MNFLSLGIIFMLLSLAASSIQYAYSYQVGISFPVGVTYFPLFSVTYTPFVEGVVNLTSLSIGRSFISGQLFQYGNASLQLNVMLNGTYWVQNVMLFHELSDKTFEVIMVVNFWNLTGPFTTLIQNSTIFQGLGVYCYQGPRFNVSLPVSLSLFLNSSRSLQFGYSVNGERNVYLDLPFSGLFKLGGLSANGLPNDLEIVWGGPGGGSSVDMTAQGREELYYLDDGKLAVVPSALSVGLDTAESAYGIATSPDLSNITLPSANINRGVNSPSVLWPIPPKINVTQINDMVKVKLYYGNYTFSNQVVEIRVIKGLSLTPLYQGVTNASGEVVFKNVTEPFYQVYFPGNYSLSQSYALSSPQLNRLIGSTTTAFDNLINFLKTYNFKKALSSDFNHVKYQSKTSVDYLTLEVILGLVAGILISALTLRKLSHS</sequence>
<evidence type="ECO:0000256" key="1">
    <source>
        <dbReference type="SAM" id="Phobius"/>
    </source>
</evidence>
<dbReference type="InterPro" id="IPR007981">
    <property type="entry name" value="Peptidase_A5"/>
</dbReference>
<keyword evidence="1" id="KW-1133">Transmembrane helix</keyword>
<dbReference type="PATRIC" id="fig|1006006.8.peg.1408"/>
<keyword evidence="1" id="KW-0472">Membrane</keyword>
<reference evidence="2 3" key="1">
    <citation type="journal article" date="2011" name="J. Bacteriol.">
        <title>Complete genome sequence of Metallosphaera cuprina, a metal sulfide-oxidizing archaeon from a hot spring.</title>
        <authorList>
            <person name="Liu L.J."/>
            <person name="You X.Y."/>
            <person name="Zheng H."/>
            <person name="Wang S."/>
            <person name="Jiang C.Y."/>
            <person name="Liu S.J."/>
        </authorList>
    </citation>
    <scope>NUCLEOTIDE SEQUENCE [LARGE SCALE GENOMIC DNA]</scope>
    <source>
        <strain evidence="2 3">Ar-4</strain>
    </source>
</reference>
<dbReference type="eggNOG" id="arCOG03674">
    <property type="taxonomic scope" value="Archaea"/>
</dbReference>
<dbReference type="Pfam" id="PF05317">
    <property type="entry name" value="Thermopsin"/>
    <property type="match status" value="1"/>
</dbReference>
<dbReference type="STRING" id="1006006.Mcup_1414"/>
<dbReference type="KEGG" id="mcn:Mcup_1414"/>
<organism evidence="2 3">
    <name type="scientific">Metallosphaera cuprina (strain Ar-4)</name>
    <dbReference type="NCBI Taxonomy" id="1006006"/>
    <lineage>
        <taxon>Archaea</taxon>
        <taxon>Thermoproteota</taxon>
        <taxon>Thermoprotei</taxon>
        <taxon>Sulfolobales</taxon>
        <taxon>Sulfolobaceae</taxon>
        <taxon>Metallosphaera</taxon>
    </lineage>
</organism>
<feature type="transmembrane region" description="Helical" evidence="1">
    <location>
        <begin position="404"/>
        <end position="424"/>
    </location>
</feature>
<dbReference type="Proteomes" id="UP000007812">
    <property type="component" value="Chromosome"/>
</dbReference>
<dbReference type="OrthoDB" id="33909at2157"/>
<proteinExistence type="predicted"/>
<dbReference type="HOGENOM" id="CLU_637155_0_0_2"/>
<gene>
    <name evidence="2" type="ordered locus">Mcup_1414</name>
</gene>
<dbReference type="RefSeq" id="WP_013738015.1">
    <property type="nucleotide sequence ID" value="NC_015435.1"/>
</dbReference>
<evidence type="ECO:0000313" key="3">
    <source>
        <dbReference type="Proteomes" id="UP000007812"/>
    </source>
</evidence>
<dbReference type="EMBL" id="CP002656">
    <property type="protein sequence ID" value="AEB95517.1"/>
    <property type="molecule type" value="Genomic_DNA"/>
</dbReference>
<accession>F4FYL9</accession>
<protein>
    <submittedName>
        <fullName evidence="2">Peptidase A5, thermopsin</fullName>
    </submittedName>
</protein>
<keyword evidence="3" id="KW-1185">Reference proteome</keyword>